<dbReference type="VEuPathDB" id="FungiDB:BD410DRAFT_744685"/>
<feature type="compositionally biased region" description="Polar residues" evidence="1">
    <location>
        <begin position="35"/>
        <end position="46"/>
    </location>
</feature>
<reference evidence="3 4" key="1">
    <citation type="submission" date="2018-06" db="EMBL/GenBank/DDBJ databases">
        <title>A transcriptomic atlas of mushroom development highlights an independent origin of complex multicellularity.</title>
        <authorList>
            <consortium name="DOE Joint Genome Institute"/>
            <person name="Krizsan K."/>
            <person name="Almasi E."/>
            <person name="Merenyi Z."/>
            <person name="Sahu N."/>
            <person name="Viragh M."/>
            <person name="Koszo T."/>
            <person name="Mondo S."/>
            <person name="Kiss B."/>
            <person name="Balint B."/>
            <person name="Kues U."/>
            <person name="Barry K."/>
            <person name="Hegedus J.C."/>
            <person name="Henrissat B."/>
            <person name="Johnson J."/>
            <person name="Lipzen A."/>
            <person name="Ohm R."/>
            <person name="Nagy I."/>
            <person name="Pangilinan J."/>
            <person name="Yan J."/>
            <person name="Xiong Y."/>
            <person name="Grigoriev I.V."/>
            <person name="Hibbett D.S."/>
            <person name="Nagy L.G."/>
        </authorList>
    </citation>
    <scope>NUCLEOTIDE SEQUENCE [LARGE SCALE GENOMIC DNA]</scope>
    <source>
        <strain evidence="3 4">SZMC22713</strain>
    </source>
</reference>
<feature type="region of interest" description="Disordered" evidence="1">
    <location>
        <begin position="1"/>
        <end position="46"/>
    </location>
</feature>
<gene>
    <name evidence="3" type="ORF">BD410DRAFT_744685</name>
</gene>
<evidence type="ECO:0000259" key="2">
    <source>
        <dbReference type="Pfam" id="PF10075"/>
    </source>
</evidence>
<dbReference type="Proteomes" id="UP000294933">
    <property type="component" value="Unassembled WGS sequence"/>
</dbReference>
<evidence type="ECO:0000256" key="1">
    <source>
        <dbReference type="SAM" id="MobiDB-lite"/>
    </source>
</evidence>
<organism evidence="3 4">
    <name type="scientific">Rickenella mellea</name>
    <dbReference type="NCBI Taxonomy" id="50990"/>
    <lineage>
        <taxon>Eukaryota</taxon>
        <taxon>Fungi</taxon>
        <taxon>Dikarya</taxon>
        <taxon>Basidiomycota</taxon>
        <taxon>Agaricomycotina</taxon>
        <taxon>Agaricomycetes</taxon>
        <taxon>Hymenochaetales</taxon>
        <taxon>Rickenellaceae</taxon>
        <taxon>Rickenella</taxon>
    </lineage>
</organism>
<dbReference type="InterPro" id="IPR033464">
    <property type="entry name" value="CSN8_PSD8_EIF3K"/>
</dbReference>
<name>A0A4Y7QDI8_9AGAM</name>
<protein>
    <recommendedName>
        <fullName evidence="2">CSN8/PSMD8/EIF3K domain-containing protein</fullName>
    </recommendedName>
</protein>
<feature type="domain" description="CSN8/PSMD8/EIF3K" evidence="2">
    <location>
        <begin position="98"/>
        <end position="229"/>
    </location>
</feature>
<dbReference type="AlphaFoldDB" id="A0A4Y7QDI8"/>
<dbReference type="EMBL" id="ML170165">
    <property type="protein sequence ID" value="TDL24929.1"/>
    <property type="molecule type" value="Genomic_DNA"/>
</dbReference>
<accession>A0A4Y7QDI8</accession>
<keyword evidence="4" id="KW-1185">Reference proteome</keyword>
<proteinExistence type="predicted"/>
<evidence type="ECO:0000313" key="3">
    <source>
        <dbReference type="EMBL" id="TDL24929.1"/>
    </source>
</evidence>
<sequence>MSNAPLTPPASENDVPPVHAEQQTPSSAPAEHEQSTPSVAPESSRSGLVTPYHQLFPSLVNLAVQGNYAEIIQTVEEREFNMFGNEGHESRFLAIAPLVLSYLNVNNLPPAHHALIRLPDALQRHPLYHALFNLLAATWEHSYTNIYAYSEQLVSVVQPPGFFDISLAAVVKGLVHAFIESFRKRTLALLSKSYTSVPLEVVQSYLSMPADLVLETVQRLNWTFDQSSLNLSPPLTARLAPQTNRTASCASTLGTFNDVANAVASLEGAL</sequence>
<dbReference type="Gene3D" id="1.25.40.990">
    <property type="match status" value="1"/>
</dbReference>
<evidence type="ECO:0000313" key="4">
    <source>
        <dbReference type="Proteomes" id="UP000294933"/>
    </source>
</evidence>
<dbReference type="STRING" id="50990.A0A4Y7QDI8"/>
<dbReference type="Pfam" id="PF10075">
    <property type="entry name" value="CSN8_PSD8_EIF3K"/>
    <property type="match status" value="1"/>
</dbReference>
<dbReference type="OrthoDB" id="5351233at2759"/>